<organism evidence="1">
    <name type="scientific">marine sediment metagenome</name>
    <dbReference type="NCBI Taxonomy" id="412755"/>
    <lineage>
        <taxon>unclassified sequences</taxon>
        <taxon>metagenomes</taxon>
        <taxon>ecological metagenomes</taxon>
    </lineage>
</organism>
<proteinExistence type="predicted"/>
<name>A0A0F9IHQ6_9ZZZZ</name>
<comment type="caution">
    <text evidence="1">The sequence shown here is derived from an EMBL/GenBank/DDBJ whole genome shotgun (WGS) entry which is preliminary data.</text>
</comment>
<protein>
    <submittedName>
        <fullName evidence="1">Uncharacterized protein</fullName>
    </submittedName>
</protein>
<reference evidence="1" key="1">
    <citation type="journal article" date="2015" name="Nature">
        <title>Complex archaea that bridge the gap between prokaryotes and eukaryotes.</title>
        <authorList>
            <person name="Spang A."/>
            <person name="Saw J.H."/>
            <person name="Jorgensen S.L."/>
            <person name="Zaremba-Niedzwiedzka K."/>
            <person name="Martijn J."/>
            <person name="Lind A.E."/>
            <person name="van Eijk R."/>
            <person name="Schleper C."/>
            <person name="Guy L."/>
            <person name="Ettema T.J."/>
        </authorList>
    </citation>
    <scope>NUCLEOTIDE SEQUENCE</scope>
</reference>
<accession>A0A0F9IHQ6</accession>
<evidence type="ECO:0000313" key="1">
    <source>
        <dbReference type="EMBL" id="KKM27111.1"/>
    </source>
</evidence>
<dbReference type="AlphaFoldDB" id="A0A0F9IHQ6"/>
<dbReference type="EMBL" id="LAZR01012386">
    <property type="protein sequence ID" value="KKM27111.1"/>
    <property type="molecule type" value="Genomic_DNA"/>
</dbReference>
<sequence length="70" mass="8591">MKLPVKKNIRQRRIKEITDKLREKRECPEVRHKRTGDKCNLNTKSCLIEHGYKCEIYNDYLEEIREKENE</sequence>
<gene>
    <name evidence="1" type="ORF">LCGC14_1578060</name>
</gene>